<organism evidence="2 3">
    <name type="scientific">Helicostylum pulchrum</name>
    <dbReference type="NCBI Taxonomy" id="562976"/>
    <lineage>
        <taxon>Eukaryota</taxon>
        <taxon>Fungi</taxon>
        <taxon>Fungi incertae sedis</taxon>
        <taxon>Mucoromycota</taxon>
        <taxon>Mucoromycotina</taxon>
        <taxon>Mucoromycetes</taxon>
        <taxon>Mucorales</taxon>
        <taxon>Mucorineae</taxon>
        <taxon>Mucoraceae</taxon>
        <taxon>Helicostylum</taxon>
    </lineage>
</organism>
<name>A0ABP9YCL3_9FUNG</name>
<dbReference type="Proteomes" id="UP001476247">
    <property type="component" value="Unassembled WGS sequence"/>
</dbReference>
<gene>
    <name evidence="2" type="ORF">HPULCUR_010195</name>
</gene>
<proteinExistence type="predicted"/>
<comment type="caution">
    <text evidence="2">The sequence shown here is derived from an EMBL/GenBank/DDBJ whole genome shotgun (WGS) entry which is preliminary data.</text>
</comment>
<evidence type="ECO:0000313" key="3">
    <source>
        <dbReference type="Proteomes" id="UP001476247"/>
    </source>
</evidence>
<dbReference type="EMBL" id="BAABUJ010000037">
    <property type="protein sequence ID" value="GAA5804692.1"/>
    <property type="molecule type" value="Genomic_DNA"/>
</dbReference>
<protein>
    <submittedName>
        <fullName evidence="2">Uncharacterized protein</fullName>
    </submittedName>
</protein>
<feature type="compositionally biased region" description="Polar residues" evidence="1">
    <location>
        <begin position="1"/>
        <end position="15"/>
    </location>
</feature>
<evidence type="ECO:0000256" key="1">
    <source>
        <dbReference type="SAM" id="MobiDB-lite"/>
    </source>
</evidence>
<reference evidence="2 3" key="1">
    <citation type="submission" date="2024-04" db="EMBL/GenBank/DDBJ databases">
        <title>genome sequences of Mucor flavus KT1a and Helicostylum pulchrum KT1b strains isolation_sourced from the surface of a dry-aged beef.</title>
        <authorList>
            <person name="Toyotome T."/>
            <person name="Hosono M."/>
            <person name="Torimaru M."/>
            <person name="Fukuda K."/>
            <person name="Mikami N."/>
        </authorList>
    </citation>
    <scope>NUCLEOTIDE SEQUENCE [LARGE SCALE GENOMIC DNA]</scope>
    <source>
        <strain evidence="2 3">KT1b</strain>
    </source>
</reference>
<keyword evidence="3" id="KW-1185">Reference proteome</keyword>
<sequence length="51" mass="5604">MDDNQPVTGVQQQQEEYLDQSPPLEPVSSTDLDKTMTEVEQAPLLSAIDDG</sequence>
<feature type="region of interest" description="Disordered" evidence="1">
    <location>
        <begin position="1"/>
        <end position="51"/>
    </location>
</feature>
<evidence type="ECO:0000313" key="2">
    <source>
        <dbReference type="EMBL" id="GAA5804692.1"/>
    </source>
</evidence>
<accession>A0ABP9YCL3</accession>